<sequence length="63" mass="6742">MKASISAAHAHADQLAARLGEARCCQAPADCASCRSLVREVHALRRQAHTLELHRDVAVLPSA</sequence>
<proteinExistence type="predicted"/>
<organism evidence="1">
    <name type="scientific">uncultured Nocardioides sp</name>
    <dbReference type="NCBI Taxonomy" id="198441"/>
    <lineage>
        <taxon>Bacteria</taxon>
        <taxon>Bacillati</taxon>
        <taxon>Actinomycetota</taxon>
        <taxon>Actinomycetes</taxon>
        <taxon>Propionibacteriales</taxon>
        <taxon>Nocardioidaceae</taxon>
        <taxon>Nocardioides</taxon>
        <taxon>environmental samples</taxon>
    </lineage>
</organism>
<name>A0A6J4MYL8_9ACTN</name>
<dbReference type="AlphaFoldDB" id="A0A6J4MYL8"/>
<gene>
    <name evidence="1" type="ORF">AVDCRST_MAG32-825</name>
</gene>
<protein>
    <submittedName>
        <fullName evidence="1">Uncharacterized protein</fullName>
    </submittedName>
</protein>
<dbReference type="EMBL" id="CADCUM010000035">
    <property type="protein sequence ID" value="CAA9372443.1"/>
    <property type="molecule type" value="Genomic_DNA"/>
</dbReference>
<accession>A0A6J4MYL8</accession>
<reference evidence="1" key="1">
    <citation type="submission" date="2020-02" db="EMBL/GenBank/DDBJ databases">
        <authorList>
            <person name="Meier V. D."/>
        </authorList>
    </citation>
    <scope>NUCLEOTIDE SEQUENCE</scope>
    <source>
        <strain evidence="1">AVDCRST_MAG32</strain>
    </source>
</reference>
<evidence type="ECO:0000313" key="1">
    <source>
        <dbReference type="EMBL" id="CAA9372443.1"/>
    </source>
</evidence>